<evidence type="ECO:0008006" key="3">
    <source>
        <dbReference type="Google" id="ProtNLM"/>
    </source>
</evidence>
<protein>
    <recommendedName>
        <fullName evidence="3">4Fe-4S ferredoxin-type domain-containing protein</fullName>
    </recommendedName>
</protein>
<proteinExistence type="predicted"/>
<accession>A0ABQ2J8G5</accession>
<name>A0ABQ2J8G5_9ACTN</name>
<evidence type="ECO:0000313" key="1">
    <source>
        <dbReference type="EMBL" id="GGN41455.1"/>
    </source>
</evidence>
<dbReference type="Proteomes" id="UP000600080">
    <property type="component" value="Unassembled WGS sequence"/>
</dbReference>
<comment type="caution">
    <text evidence="1">The sequence shown here is derived from an EMBL/GenBank/DDBJ whole genome shotgun (WGS) entry which is preliminary data.</text>
</comment>
<organism evidence="1 2">
    <name type="scientific">Streptomyces kronopolitis</name>
    <dbReference type="NCBI Taxonomy" id="1612435"/>
    <lineage>
        <taxon>Bacteria</taxon>
        <taxon>Bacillati</taxon>
        <taxon>Actinomycetota</taxon>
        <taxon>Actinomycetes</taxon>
        <taxon>Kitasatosporales</taxon>
        <taxon>Streptomycetaceae</taxon>
        <taxon>Streptomyces</taxon>
    </lineage>
</organism>
<dbReference type="EMBL" id="BMND01000006">
    <property type="protein sequence ID" value="GGN41455.1"/>
    <property type="molecule type" value="Genomic_DNA"/>
</dbReference>
<reference evidence="2" key="1">
    <citation type="journal article" date="2019" name="Int. J. Syst. Evol. Microbiol.">
        <title>The Global Catalogue of Microorganisms (GCM) 10K type strain sequencing project: providing services to taxonomists for standard genome sequencing and annotation.</title>
        <authorList>
            <consortium name="The Broad Institute Genomics Platform"/>
            <consortium name="The Broad Institute Genome Sequencing Center for Infectious Disease"/>
            <person name="Wu L."/>
            <person name="Ma J."/>
        </authorList>
    </citation>
    <scope>NUCLEOTIDE SEQUENCE [LARGE SCALE GENOMIC DNA]</scope>
    <source>
        <strain evidence="2">CGMCC 4.7323</strain>
    </source>
</reference>
<evidence type="ECO:0000313" key="2">
    <source>
        <dbReference type="Proteomes" id="UP000600080"/>
    </source>
</evidence>
<sequence>MYGGGGVRVVRTPADALPHNCPRTAEKWGTRGGCAPCGACTRACVVQTITGVKPLVGGGGYRVRRRVAPRRAGVERW</sequence>
<gene>
    <name evidence="1" type="ORF">GCM10012285_20660</name>
</gene>
<keyword evidence="2" id="KW-1185">Reference proteome</keyword>